<dbReference type="CDD" id="cd05006">
    <property type="entry name" value="SIS_GmhA"/>
    <property type="match status" value="1"/>
</dbReference>
<proteinExistence type="predicted"/>
<dbReference type="GeneID" id="99624175"/>
<dbReference type="InterPro" id="IPR035461">
    <property type="entry name" value="GmhA/DiaA"/>
</dbReference>
<name>A0A9Q2W3D6_9MICO</name>
<organism evidence="2 3">
    <name type="scientific">Curtobacterium flaccumfaciens pv. flaccumfaciens</name>
    <dbReference type="NCBI Taxonomy" id="138532"/>
    <lineage>
        <taxon>Bacteria</taxon>
        <taxon>Bacillati</taxon>
        <taxon>Actinomycetota</taxon>
        <taxon>Actinomycetes</taxon>
        <taxon>Micrococcales</taxon>
        <taxon>Microbacteriaceae</taxon>
        <taxon>Curtobacterium</taxon>
    </lineage>
</organism>
<evidence type="ECO:0000313" key="2">
    <source>
        <dbReference type="EMBL" id="MBT1540330.1"/>
    </source>
</evidence>
<dbReference type="Pfam" id="PF13580">
    <property type="entry name" value="SIS_2"/>
    <property type="match status" value="1"/>
</dbReference>
<dbReference type="EMBL" id="JAHEWX010000001">
    <property type="protein sequence ID" value="MBT1540330.1"/>
    <property type="molecule type" value="Genomic_DNA"/>
</dbReference>
<dbReference type="Proteomes" id="UP000709437">
    <property type="component" value="Unassembled WGS sequence"/>
</dbReference>
<dbReference type="GO" id="GO:1901135">
    <property type="term" value="P:carbohydrate derivative metabolic process"/>
    <property type="evidence" value="ECO:0007669"/>
    <property type="project" value="InterPro"/>
</dbReference>
<dbReference type="RefSeq" id="WP_017888653.1">
    <property type="nucleotide sequence ID" value="NZ_JAHEWX010000001.1"/>
</dbReference>
<feature type="domain" description="SIS" evidence="1">
    <location>
        <begin position="42"/>
        <end position="211"/>
    </location>
</feature>
<dbReference type="PANTHER" id="PTHR30390:SF8">
    <property type="entry name" value="SUGAR ISOMERASE (SIS)"/>
    <property type="match status" value="1"/>
</dbReference>
<gene>
    <name evidence="2" type="ORF">KK103_01015</name>
</gene>
<dbReference type="InterPro" id="IPR050099">
    <property type="entry name" value="SIS_GmhA/DiaA_subfam"/>
</dbReference>
<dbReference type="SUPFAM" id="SSF53697">
    <property type="entry name" value="SIS domain"/>
    <property type="match status" value="1"/>
</dbReference>
<sequence>MLTTTAPDLRAAAQIVEAYSVQVDRFARRFPVDEIARIAAVLVDAHRDGRSVFVFGNGACAALASHMAADLAKSLAPSRQADPLAPVAERLRILALTDNAAMMTAVGNDFDYDDVFLEQLRVLMRTGDVVFGLSASGGSANVLRALDFARDRGAVTLAFTGAMQGLPPILDLVDVAAVVPSCDIDVIEDFHVAYHHALTRAFVAGVQVARS</sequence>
<dbReference type="PROSITE" id="PS51464">
    <property type="entry name" value="SIS"/>
    <property type="match status" value="1"/>
</dbReference>
<dbReference type="InterPro" id="IPR001347">
    <property type="entry name" value="SIS_dom"/>
</dbReference>
<dbReference type="GO" id="GO:0097367">
    <property type="term" value="F:carbohydrate derivative binding"/>
    <property type="evidence" value="ECO:0007669"/>
    <property type="project" value="InterPro"/>
</dbReference>
<accession>A0A9Q2W3D6</accession>
<dbReference type="AlphaFoldDB" id="A0A9Q2W3D6"/>
<protein>
    <submittedName>
        <fullName evidence="2">SIS domain-containing protein</fullName>
    </submittedName>
</protein>
<evidence type="ECO:0000313" key="3">
    <source>
        <dbReference type="Proteomes" id="UP000709437"/>
    </source>
</evidence>
<reference evidence="2" key="1">
    <citation type="submission" date="2021-05" db="EMBL/GenBank/DDBJ databases">
        <title>Whole genome sequence of Curtobacterium flaccumfaciens pv. flaccumfaciens strain CFBP 3417.</title>
        <authorList>
            <person name="Osdaghi E."/>
            <person name="Taghouti G."/>
            <person name="Portier P."/>
            <person name="Fazliarab A."/>
            <person name="Taghavi S.M."/>
            <person name="Briand M."/>
            <person name="Le-Saux M."/>
            <person name="Jacques M.-A."/>
        </authorList>
    </citation>
    <scope>NUCLEOTIDE SEQUENCE</scope>
    <source>
        <strain evidence="2">CFBP 3417</strain>
    </source>
</reference>
<comment type="caution">
    <text evidence="2">The sequence shown here is derived from an EMBL/GenBank/DDBJ whole genome shotgun (WGS) entry which is preliminary data.</text>
</comment>
<dbReference type="PANTHER" id="PTHR30390">
    <property type="entry name" value="SEDOHEPTULOSE 7-PHOSPHATE ISOMERASE / DNAA INITIATOR-ASSOCIATING FACTOR FOR REPLICATION INITIATION"/>
    <property type="match status" value="1"/>
</dbReference>
<dbReference type="Gene3D" id="3.40.50.10490">
    <property type="entry name" value="Glucose-6-phosphate isomerase like protein, domain 1"/>
    <property type="match status" value="1"/>
</dbReference>
<dbReference type="InterPro" id="IPR046348">
    <property type="entry name" value="SIS_dom_sf"/>
</dbReference>
<evidence type="ECO:0000259" key="1">
    <source>
        <dbReference type="PROSITE" id="PS51464"/>
    </source>
</evidence>